<reference evidence="2 3" key="1">
    <citation type="submission" date="2021-11" db="EMBL/GenBank/DDBJ databases">
        <authorList>
            <person name="Lee D.-H."/>
            <person name="Kim S.-B."/>
        </authorList>
    </citation>
    <scope>NUCLEOTIDE SEQUENCE [LARGE SCALE GENOMIC DNA]</scope>
    <source>
        <strain evidence="2 3">KCTC 52223</strain>
    </source>
</reference>
<feature type="domain" description="Peptidase S26" evidence="1">
    <location>
        <begin position="9"/>
        <end position="166"/>
    </location>
</feature>
<dbReference type="EMBL" id="JAJISD010000019">
    <property type="protein sequence ID" value="MCC8432819.1"/>
    <property type="molecule type" value="Genomic_DNA"/>
</dbReference>
<dbReference type="InterPro" id="IPR019533">
    <property type="entry name" value="Peptidase_S26"/>
</dbReference>
<comment type="caution">
    <text evidence="2">The sequence shown here is derived from an EMBL/GenBank/DDBJ whole genome shotgun (WGS) entry which is preliminary data.</text>
</comment>
<evidence type="ECO:0000313" key="2">
    <source>
        <dbReference type="EMBL" id="MCC8432819.1"/>
    </source>
</evidence>
<gene>
    <name evidence="2" type="ORF">LJ725_27920</name>
</gene>
<proteinExistence type="predicted"/>
<evidence type="ECO:0000259" key="1">
    <source>
        <dbReference type="Pfam" id="PF10502"/>
    </source>
</evidence>
<dbReference type="Gene3D" id="2.10.109.10">
    <property type="entry name" value="Umud Fragment, subunit A"/>
    <property type="match status" value="1"/>
</dbReference>
<dbReference type="InterPro" id="IPR036286">
    <property type="entry name" value="LexA/Signal_pep-like_sf"/>
</dbReference>
<evidence type="ECO:0000313" key="3">
    <source>
        <dbReference type="Proteomes" id="UP001198862"/>
    </source>
</evidence>
<keyword evidence="3" id="KW-1185">Reference proteome</keyword>
<organism evidence="2 3">
    <name type="scientific">Reyranella aquatilis</name>
    <dbReference type="NCBI Taxonomy" id="2035356"/>
    <lineage>
        <taxon>Bacteria</taxon>
        <taxon>Pseudomonadati</taxon>
        <taxon>Pseudomonadota</taxon>
        <taxon>Alphaproteobacteria</taxon>
        <taxon>Hyphomicrobiales</taxon>
        <taxon>Reyranellaceae</taxon>
        <taxon>Reyranella</taxon>
    </lineage>
</organism>
<name>A0ABS8L395_9HYPH</name>
<dbReference type="SUPFAM" id="SSF51306">
    <property type="entry name" value="LexA/Signal peptidase"/>
    <property type="match status" value="1"/>
</dbReference>
<dbReference type="Pfam" id="PF10502">
    <property type="entry name" value="Peptidase_S26"/>
    <property type="match status" value="1"/>
</dbReference>
<dbReference type="RefSeq" id="WP_068190580.1">
    <property type="nucleotide sequence ID" value="NZ_JAJISD010000019.1"/>
</dbReference>
<protein>
    <submittedName>
        <fullName evidence="2">S26 family signal peptidase</fullName>
    </submittedName>
</protein>
<accession>A0ABS8L395</accession>
<sequence length="171" mass="18233">MTGRAHVLVATLAGVGALALTFGRGALPLYVWNASASVPVGLYRLQSTGERYITELVAILPPEPLATFLADGGYLPPSVPLLKRVLALPGQTVCREGLTVMIDATPMGAARERDGQGRLLPVWQGCRVIAAGELFLMNWQSADSLDGRYFGPLPASAVIGRAHPVWIEKED</sequence>
<dbReference type="Proteomes" id="UP001198862">
    <property type="component" value="Unassembled WGS sequence"/>
</dbReference>